<evidence type="ECO:0000256" key="5">
    <source>
        <dbReference type="ARBA" id="ARBA00022840"/>
    </source>
</evidence>
<evidence type="ECO:0000256" key="1">
    <source>
        <dbReference type="ARBA" id="ARBA00022490"/>
    </source>
</evidence>
<dbReference type="SUPFAM" id="SSF82697">
    <property type="entry name" value="PurS-like"/>
    <property type="match status" value="1"/>
</dbReference>
<evidence type="ECO:0000256" key="4">
    <source>
        <dbReference type="ARBA" id="ARBA00022755"/>
    </source>
</evidence>
<dbReference type="InterPro" id="IPR003850">
    <property type="entry name" value="PurS"/>
</dbReference>
<dbReference type="Gene3D" id="3.30.1280.10">
    <property type="entry name" value="Phosphoribosylformylglycinamidine synthase subunit PurS"/>
    <property type="match status" value="1"/>
</dbReference>
<dbReference type="PANTHER" id="PTHR34696:SF1">
    <property type="entry name" value="PHOSPHORIBOSYLFORMYLGLYCINAMIDINE SYNTHASE SUBUNIT PURS"/>
    <property type="match status" value="1"/>
</dbReference>
<evidence type="ECO:0000313" key="7">
    <source>
        <dbReference type="Proteomes" id="UP001157034"/>
    </source>
</evidence>
<keyword evidence="1" id="KW-0963">Cytoplasm</keyword>
<dbReference type="Pfam" id="PF02700">
    <property type="entry name" value="PurS"/>
    <property type="match status" value="1"/>
</dbReference>
<dbReference type="Proteomes" id="UP001157034">
    <property type="component" value="Unassembled WGS sequence"/>
</dbReference>
<sequence>MPVIVVEVMPKAELLDPAGKAVATALAKRGDGEFTAVRIGKRFELHVDEVTDAVLAKAQHLAEELLSNAVIENVVRVYAAEDAVA</sequence>
<name>A0ABQ6K8I1_9MICO</name>
<dbReference type="PANTHER" id="PTHR34696">
    <property type="entry name" value="PHOSPHORIBOSYLFORMYLGLYCINAMIDINE SYNTHASE SUBUNIT PURS"/>
    <property type="match status" value="1"/>
</dbReference>
<keyword evidence="7" id="KW-1185">Reference proteome</keyword>
<evidence type="ECO:0000313" key="6">
    <source>
        <dbReference type="EMBL" id="GMA95290.1"/>
    </source>
</evidence>
<organism evidence="6 7">
    <name type="scientific">Pseudolysinimonas kribbensis</name>
    <dbReference type="NCBI Taxonomy" id="433641"/>
    <lineage>
        <taxon>Bacteria</taxon>
        <taxon>Bacillati</taxon>
        <taxon>Actinomycetota</taxon>
        <taxon>Actinomycetes</taxon>
        <taxon>Micrococcales</taxon>
        <taxon>Microbacteriaceae</taxon>
        <taxon>Pseudolysinimonas</taxon>
    </lineage>
</organism>
<protein>
    <submittedName>
        <fullName evidence="6">Phosphoribosylformylglycinamidine synthase subunit PurS</fullName>
    </submittedName>
</protein>
<keyword evidence="3" id="KW-0547">Nucleotide-binding</keyword>
<keyword evidence="5" id="KW-0067">ATP-binding</keyword>
<dbReference type="InterPro" id="IPR036604">
    <property type="entry name" value="PurS-like_sf"/>
</dbReference>
<keyword evidence="2" id="KW-0436">Ligase</keyword>
<gene>
    <name evidence="6" type="primary">purS</name>
    <name evidence="6" type="ORF">GCM10025881_21140</name>
</gene>
<proteinExistence type="predicted"/>
<keyword evidence="4" id="KW-0658">Purine biosynthesis</keyword>
<reference evidence="7" key="1">
    <citation type="journal article" date="2019" name="Int. J. Syst. Evol. Microbiol.">
        <title>The Global Catalogue of Microorganisms (GCM) 10K type strain sequencing project: providing services to taxonomists for standard genome sequencing and annotation.</title>
        <authorList>
            <consortium name="The Broad Institute Genomics Platform"/>
            <consortium name="The Broad Institute Genome Sequencing Center for Infectious Disease"/>
            <person name="Wu L."/>
            <person name="Ma J."/>
        </authorList>
    </citation>
    <scope>NUCLEOTIDE SEQUENCE [LARGE SCALE GENOMIC DNA]</scope>
    <source>
        <strain evidence="7">NBRC 108894</strain>
    </source>
</reference>
<comment type="caution">
    <text evidence="6">The sequence shown here is derived from an EMBL/GenBank/DDBJ whole genome shotgun (WGS) entry which is preliminary data.</text>
</comment>
<dbReference type="RefSeq" id="WP_284254071.1">
    <property type="nucleotide sequence ID" value="NZ_BAAAQO010000002.1"/>
</dbReference>
<dbReference type="EMBL" id="BSVB01000001">
    <property type="protein sequence ID" value="GMA95290.1"/>
    <property type="molecule type" value="Genomic_DNA"/>
</dbReference>
<accession>A0ABQ6K8I1</accession>
<evidence type="ECO:0000256" key="3">
    <source>
        <dbReference type="ARBA" id="ARBA00022741"/>
    </source>
</evidence>
<evidence type="ECO:0000256" key="2">
    <source>
        <dbReference type="ARBA" id="ARBA00022598"/>
    </source>
</evidence>